<dbReference type="InterPro" id="IPR037523">
    <property type="entry name" value="VOC_core"/>
</dbReference>
<evidence type="ECO:0000259" key="1">
    <source>
        <dbReference type="PROSITE" id="PS51819"/>
    </source>
</evidence>
<dbReference type="SUPFAM" id="SSF54593">
    <property type="entry name" value="Glyoxalase/Bleomycin resistance protein/Dihydroxybiphenyl dioxygenase"/>
    <property type="match status" value="1"/>
</dbReference>
<reference evidence="2 3" key="1">
    <citation type="submission" date="2020-06" db="EMBL/GenBank/DDBJ databases">
        <authorList>
            <person name="Criscuolo A."/>
        </authorList>
    </citation>
    <scope>NUCLEOTIDE SEQUENCE [LARGE SCALE GENOMIC DNA]</scope>
    <source>
        <strain evidence="3">CIP 111411</strain>
    </source>
</reference>
<dbReference type="Proteomes" id="UP000530060">
    <property type="component" value="Unassembled WGS sequence"/>
</dbReference>
<evidence type="ECO:0000313" key="2">
    <source>
        <dbReference type="EMBL" id="CAD0003563.1"/>
    </source>
</evidence>
<dbReference type="EMBL" id="CAIJDP010000062">
    <property type="protein sequence ID" value="CAD0003563.1"/>
    <property type="molecule type" value="Genomic_DNA"/>
</dbReference>
<sequence length="141" mass="16166">MKANKLTPNFEVTNIKKTVEFYQDILGFHLVMAVPETQDGVDSSFDENKEYIYALVSKDNIELMFQRTDSFKEDIIFSKGIAIGATVSFYIEIEGIDSFYQEISNKKIESTPLKKAWYGMKEFYILDNNGYILGIAEKAKS</sequence>
<protein>
    <submittedName>
        <fullName evidence="2">Bleomycin resistance family protein</fullName>
    </submittedName>
</protein>
<accession>A0A6V6YVV2</accession>
<dbReference type="InterPro" id="IPR029068">
    <property type="entry name" value="Glyas_Bleomycin-R_OHBP_Dase"/>
</dbReference>
<dbReference type="AlphaFoldDB" id="A0A6V6YVV2"/>
<dbReference type="PROSITE" id="PS51819">
    <property type="entry name" value="VOC"/>
    <property type="match status" value="1"/>
</dbReference>
<dbReference type="RefSeq" id="WP_180908645.1">
    <property type="nucleotide sequence ID" value="NZ_CAIJDP010000062.1"/>
</dbReference>
<dbReference type="InterPro" id="IPR004360">
    <property type="entry name" value="Glyas_Fos-R_dOase_dom"/>
</dbReference>
<proteinExistence type="predicted"/>
<dbReference type="Pfam" id="PF00903">
    <property type="entry name" value="Glyoxalase"/>
    <property type="match status" value="1"/>
</dbReference>
<organism evidence="2 3">
    <name type="scientific">Flavobacterium salmonis</name>
    <dbReference type="NCBI Taxonomy" id="2654844"/>
    <lineage>
        <taxon>Bacteria</taxon>
        <taxon>Pseudomonadati</taxon>
        <taxon>Bacteroidota</taxon>
        <taxon>Flavobacteriia</taxon>
        <taxon>Flavobacteriales</taxon>
        <taxon>Flavobacteriaceae</taxon>
        <taxon>Flavobacterium</taxon>
    </lineage>
</organism>
<comment type="caution">
    <text evidence="2">The sequence shown here is derived from an EMBL/GenBank/DDBJ whole genome shotgun (WGS) entry which is preliminary data.</text>
</comment>
<evidence type="ECO:0000313" key="3">
    <source>
        <dbReference type="Proteomes" id="UP000530060"/>
    </source>
</evidence>
<keyword evidence="3" id="KW-1185">Reference proteome</keyword>
<feature type="domain" description="VOC" evidence="1">
    <location>
        <begin position="2"/>
        <end position="138"/>
    </location>
</feature>
<dbReference type="Gene3D" id="3.10.180.10">
    <property type="entry name" value="2,3-Dihydroxybiphenyl 1,2-Dioxygenase, domain 1"/>
    <property type="match status" value="1"/>
</dbReference>
<name>A0A6V6YVV2_9FLAO</name>
<gene>
    <name evidence="2" type="ORF">FLAT13_01771</name>
</gene>